<dbReference type="GO" id="GO:0015562">
    <property type="term" value="F:efflux transmembrane transporter activity"/>
    <property type="evidence" value="ECO:0007669"/>
    <property type="project" value="TreeGrafter"/>
</dbReference>
<dbReference type="InterPro" id="IPR058637">
    <property type="entry name" value="YknX-like_C"/>
</dbReference>
<dbReference type="GO" id="GO:1990281">
    <property type="term" value="C:efflux pump complex"/>
    <property type="evidence" value="ECO:0007669"/>
    <property type="project" value="TreeGrafter"/>
</dbReference>
<dbReference type="EMBL" id="JAGQHS010000068">
    <property type="protein sequence ID" value="MCA9756817.1"/>
    <property type="molecule type" value="Genomic_DNA"/>
</dbReference>
<evidence type="ECO:0000256" key="2">
    <source>
        <dbReference type="SAM" id="MobiDB-lite"/>
    </source>
</evidence>
<sequence length="444" mass="47051">MAPTSRRTGALPLLALLLGVVFLVAQVGCGRGNASNGDSDPGSSKDKAAETKDATNANGDDEAQDASTSADSAGVASGASGTESGDGDTASSSESDSTQTESKSWKDKLFHRGDDEAKKEDPPVPVETARVDRRDIPAFLSSTATLEPEKQATVLAKISGQVTQIVVEEGDWVEKGAVLAELDGAQQRVGLEEAAAKARGLGLELDRIRALHDQDLASDKQLNDAQAAFDQAEAARKSNELLVQYTKVRAPFSGQVSTRRVDPGQNVDVGRELFDIVDRTPLLARIYLPEHNVKGLAAGQEIWVETDADQDGDTVDLPGEVLRVAPVVDTRTGTVKVTCQFADDGARVRPGSFVRVKVQTGVHEDVLSIPKRALVPEGAETYVFRTEADSVIKVPIETGFTDADFVEVVEGLSQGDRIVTVGHGGLKPGSKIDDLTSDRAEVIQ</sequence>
<name>A0A956SDN2_UNCEI</name>
<dbReference type="SUPFAM" id="SSF111369">
    <property type="entry name" value="HlyD-like secretion proteins"/>
    <property type="match status" value="1"/>
</dbReference>
<evidence type="ECO:0000259" key="4">
    <source>
        <dbReference type="Pfam" id="PF25954"/>
    </source>
</evidence>
<evidence type="ECO:0000313" key="7">
    <source>
        <dbReference type="Proteomes" id="UP000739538"/>
    </source>
</evidence>
<dbReference type="Proteomes" id="UP000739538">
    <property type="component" value="Unassembled WGS sequence"/>
</dbReference>
<dbReference type="Pfam" id="PF25954">
    <property type="entry name" value="Beta-barrel_RND_2"/>
    <property type="match status" value="1"/>
</dbReference>
<evidence type="ECO:0000259" key="5">
    <source>
        <dbReference type="Pfam" id="PF25989"/>
    </source>
</evidence>
<feature type="compositionally biased region" description="Polar residues" evidence="2">
    <location>
        <begin position="33"/>
        <end position="42"/>
    </location>
</feature>
<feature type="compositionally biased region" description="Low complexity" evidence="2">
    <location>
        <begin position="65"/>
        <end position="102"/>
    </location>
</feature>
<dbReference type="Gene3D" id="2.40.420.20">
    <property type="match status" value="1"/>
</dbReference>
<protein>
    <submittedName>
        <fullName evidence="6">Efflux RND transporter periplasmic adaptor subunit</fullName>
    </submittedName>
</protein>
<feature type="domain" description="Multidrug resistance protein MdtA-like barrel-sandwich hybrid" evidence="3">
    <location>
        <begin position="151"/>
        <end position="277"/>
    </location>
</feature>
<comment type="caution">
    <text evidence="6">The sequence shown here is derived from an EMBL/GenBank/DDBJ whole genome shotgun (WGS) entry which is preliminary data.</text>
</comment>
<dbReference type="InterPro" id="IPR006143">
    <property type="entry name" value="RND_pump_MFP"/>
</dbReference>
<dbReference type="Pfam" id="PF25989">
    <property type="entry name" value="YknX_C"/>
    <property type="match status" value="1"/>
</dbReference>
<comment type="similarity">
    <text evidence="1">Belongs to the membrane fusion protein (MFP) (TC 8.A.1) family.</text>
</comment>
<dbReference type="PANTHER" id="PTHR30469">
    <property type="entry name" value="MULTIDRUG RESISTANCE PROTEIN MDTA"/>
    <property type="match status" value="1"/>
</dbReference>
<feature type="region of interest" description="Disordered" evidence="2">
    <location>
        <begin position="32"/>
        <end position="131"/>
    </location>
</feature>
<dbReference type="Pfam" id="PF25917">
    <property type="entry name" value="BSH_RND"/>
    <property type="match status" value="1"/>
</dbReference>
<dbReference type="Gene3D" id="1.10.287.470">
    <property type="entry name" value="Helix hairpin bin"/>
    <property type="match status" value="1"/>
</dbReference>
<gene>
    <name evidence="6" type="ORF">KDA27_13520</name>
</gene>
<feature type="compositionally biased region" description="Basic and acidic residues" evidence="2">
    <location>
        <begin position="43"/>
        <end position="53"/>
    </location>
</feature>
<dbReference type="NCBIfam" id="TIGR01730">
    <property type="entry name" value="RND_mfp"/>
    <property type="match status" value="1"/>
</dbReference>
<organism evidence="6 7">
    <name type="scientific">Eiseniibacteriota bacterium</name>
    <dbReference type="NCBI Taxonomy" id="2212470"/>
    <lineage>
        <taxon>Bacteria</taxon>
        <taxon>Candidatus Eiseniibacteriota</taxon>
    </lineage>
</organism>
<dbReference type="Gene3D" id="2.40.50.100">
    <property type="match status" value="1"/>
</dbReference>
<proteinExistence type="inferred from homology"/>
<feature type="domain" description="CusB-like beta-barrel" evidence="4">
    <location>
        <begin position="287"/>
        <end position="360"/>
    </location>
</feature>
<feature type="domain" description="YknX-like C-terminal permuted SH3-like" evidence="5">
    <location>
        <begin position="366"/>
        <end position="432"/>
    </location>
</feature>
<reference evidence="6" key="2">
    <citation type="journal article" date="2021" name="Microbiome">
        <title>Successional dynamics and alternative stable states in a saline activated sludge microbial community over 9 years.</title>
        <authorList>
            <person name="Wang Y."/>
            <person name="Ye J."/>
            <person name="Ju F."/>
            <person name="Liu L."/>
            <person name="Boyd J.A."/>
            <person name="Deng Y."/>
            <person name="Parks D.H."/>
            <person name="Jiang X."/>
            <person name="Yin X."/>
            <person name="Woodcroft B.J."/>
            <person name="Tyson G.W."/>
            <person name="Hugenholtz P."/>
            <person name="Polz M.F."/>
            <person name="Zhang T."/>
        </authorList>
    </citation>
    <scope>NUCLEOTIDE SEQUENCE</scope>
    <source>
        <strain evidence="6">HKST-UBA02</strain>
    </source>
</reference>
<dbReference type="AlphaFoldDB" id="A0A956SDN2"/>
<dbReference type="PANTHER" id="PTHR30469:SF38">
    <property type="entry name" value="HLYD FAMILY SECRETION PROTEIN"/>
    <property type="match status" value="1"/>
</dbReference>
<evidence type="ECO:0000256" key="1">
    <source>
        <dbReference type="ARBA" id="ARBA00009477"/>
    </source>
</evidence>
<reference evidence="6" key="1">
    <citation type="submission" date="2020-04" db="EMBL/GenBank/DDBJ databases">
        <authorList>
            <person name="Zhang T."/>
        </authorList>
    </citation>
    <scope>NUCLEOTIDE SEQUENCE</scope>
    <source>
        <strain evidence="6">HKST-UBA02</strain>
    </source>
</reference>
<feature type="compositionally biased region" description="Basic and acidic residues" evidence="2">
    <location>
        <begin position="103"/>
        <end position="122"/>
    </location>
</feature>
<accession>A0A956SDN2</accession>
<dbReference type="InterPro" id="IPR058625">
    <property type="entry name" value="MdtA-like_BSH"/>
</dbReference>
<dbReference type="Gene3D" id="2.40.30.170">
    <property type="match status" value="1"/>
</dbReference>
<dbReference type="InterPro" id="IPR058792">
    <property type="entry name" value="Beta-barrel_RND_2"/>
</dbReference>
<evidence type="ECO:0000259" key="3">
    <source>
        <dbReference type="Pfam" id="PF25917"/>
    </source>
</evidence>
<evidence type="ECO:0000313" key="6">
    <source>
        <dbReference type="EMBL" id="MCA9756817.1"/>
    </source>
</evidence>